<evidence type="ECO:0000256" key="5">
    <source>
        <dbReference type="ARBA" id="ARBA00023136"/>
    </source>
</evidence>
<comment type="similarity">
    <text evidence="2">Belongs to the NIPA family.</text>
</comment>
<evidence type="ECO:0000256" key="3">
    <source>
        <dbReference type="ARBA" id="ARBA00022692"/>
    </source>
</evidence>
<keyword evidence="5" id="KW-0472">Membrane</keyword>
<reference evidence="6 7" key="1">
    <citation type="submission" date="2019-01" db="EMBL/GenBank/DDBJ databases">
        <authorList>
            <person name="Alioto T."/>
            <person name="Alioto T."/>
        </authorList>
    </citation>
    <scope>NUCLEOTIDE SEQUENCE [LARGE SCALE GENOMIC DNA]</scope>
</reference>
<evidence type="ECO:0000313" key="7">
    <source>
        <dbReference type="Proteomes" id="UP000386466"/>
    </source>
</evidence>
<keyword evidence="4" id="KW-1133">Transmembrane helix</keyword>
<evidence type="ECO:0000256" key="2">
    <source>
        <dbReference type="ARBA" id="ARBA00007230"/>
    </source>
</evidence>
<evidence type="ECO:0000256" key="4">
    <source>
        <dbReference type="ARBA" id="ARBA00022989"/>
    </source>
</evidence>
<feature type="non-terminal residue" evidence="6">
    <location>
        <position position="52"/>
    </location>
</feature>
<dbReference type="Proteomes" id="UP000386466">
    <property type="component" value="Unassembled WGS sequence"/>
</dbReference>
<accession>A0A485MVJ2</accession>
<dbReference type="PANTHER" id="PTHR12570:SF17">
    <property type="entry name" value="MAGNESIUM TRANSPORTER NIPA1"/>
    <property type="match status" value="1"/>
</dbReference>
<keyword evidence="3" id="KW-0812">Transmembrane</keyword>
<dbReference type="PANTHER" id="PTHR12570">
    <property type="match status" value="1"/>
</dbReference>
<keyword evidence="7" id="KW-1185">Reference proteome</keyword>
<gene>
    <name evidence="6" type="ORF">LYPA_23C004535</name>
</gene>
<dbReference type="GO" id="GO:0016020">
    <property type="term" value="C:membrane"/>
    <property type="evidence" value="ECO:0007669"/>
    <property type="project" value="UniProtKB-SubCell"/>
</dbReference>
<organism evidence="6 7">
    <name type="scientific">Lynx pardinus</name>
    <name type="common">Iberian lynx</name>
    <name type="synonym">Felis pardina</name>
    <dbReference type="NCBI Taxonomy" id="191816"/>
    <lineage>
        <taxon>Eukaryota</taxon>
        <taxon>Metazoa</taxon>
        <taxon>Chordata</taxon>
        <taxon>Craniata</taxon>
        <taxon>Vertebrata</taxon>
        <taxon>Euteleostomi</taxon>
        <taxon>Mammalia</taxon>
        <taxon>Eutheria</taxon>
        <taxon>Laurasiatheria</taxon>
        <taxon>Carnivora</taxon>
        <taxon>Feliformia</taxon>
        <taxon>Felidae</taxon>
        <taxon>Felinae</taxon>
        <taxon>Lynx</taxon>
    </lineage>
</organism>
<proteinExistence type="inferred from homology"/>
<dbReference type="AlphaFoldDB" id="A0A485MVJ2"/>
<dbReference type="InterPro" id="IPR008521">
    <property type="entry name" value="Mg_trans_NIPA"/>
</dbReference>
<protein>
    <submittedName>
        <fullName evidence="6">Magnesium transporter nipa1-like</fullName>
    </submittedName>
</protein>
<sequence>MITLPGTSYLTDIVWWAGTIAMAVGQIGNFLAYTAVPTVLVTPLGALGVPFG</sequence>
<comment type="subcellular location">
    <subcellularLocation>
        <location evidence="1">Membrane</location>
        <topology evidence="1">Multi-pass membrane protein</topology>
    </subcellularLocation>
</comment>
<name>A0A485MVJ2_LYNPA</name>
<dbReference type="GO" id="GO:0015095">
    <property type="term" value="F:magnesium ion transmembrane transporter activity"/>
    <property type="evidence" value="ECO:0007669"/>
    <property type="project" value="InterPro"/>
</dbReference>
<dbReference type="EMBL" id="CAAGRJ010005850">
    <property type="protein sequence ID" value="VFV23858.1"/>
    <property type="molecule type" value="Genomic_DNA"/>
</dbReference>
<evidence type="ECO:0000313" key="6">
    <source>
        <dbReference type="EMBL" id="VFV23858.1"/>
    </source>
</evidence>
<dbReference type="Pfam" id="PF05653">
    <property type="entry name" value="Mg_trans_NIPA"/>
    <property type="match status" value="1"/>
</dbReference>
<evidence type="ECO:0000256" key="1">
    <source>
        <dbReference type="ARBA" id="ARBA00004141"/>
    </source>
</evidence>